<dbReference type="RefSeq" id="XP_017767951.1">
    <property type="nucleotide sequence ID" value="XM_017912462.1"/>
</dbReference>
<protein>
    <submittedName>
        <fullName evidence="2">Armadillo repeat-containing protein 1-like</fullName>
    </submittedName>
</protein>
<gene>
    <name evidence="2" type="primary">LOC108556378</name>
</gene>
<evidence type="ECO:0000313" key="2">
    <source>
        <dbReference type="RefSeq" id="XP_017767951.1"/>
    </source>
</evidence>
<sequence length="191" mass="21730">MFESLESLAISARSYDKRLSTRASNLMESLRKAAPPAYGTRLRKGTGRNLRFHSTTTMYHLFIDDLTDVNRSALDECLVSLKGMVSFVVDVAEQKCTIRISPKLALKTVLERLQRAAGMRALVMTKNRETGTTDYVDVLNETNKTLPLDYLVDEETPPKKHALYNYTNHLARNASGFLQSATDLWNRSFYW</sequence>
<dbReference type="PANTHER" id="PTHR46840:SF2">
    <property type="entry name" value="ARMADILLO REPEAT-CONTAINING PROTEIN 1"/>
    <property type="match status" value="1"/>
</dbReference>
<organism evidence="1 2">
    <name type="scientific">Nicrophorus vespilloides</name>
    <name type="common">Boreal carrion beetle</name>
    <dbReference type="NCBI Taxonomy" id="110193"/>
    <lineage>
        <taxon>Eukaryota</taxon>
        <taxon>Metazoa</taxon>
        <taxon>Ecdysozoa</taxon>
        <taxon>Arthropoda</taxon>
        <taxon>Hexapoda</taxon>
        <taxon>Insecta</taxon>
        <taxon>Pterygota</taxon>
        <taxon>Neoptera</taxon>
        <taxon>Endopterygota</taxon>
        <taxon>Coleoptera</taxon>
        <taxon>Polyphaga</taxon>
        <taxon>Staphyliniformia</taxon>
        <taxon>Silphidae</taxon>
        <taxon>Nicrophorinae</taxon>
        <taxon>Nicrophorus</taxon>
    </lineage>
</organism>
<accession>A0ABM1M051</accession>
<dbReference type="Proteomes" id="UP000695000">
    <property type="component" value="Unplaced"/>
</dbReference>
<dbReference type="GeneID" id="108556378"/>
<proteinExistence type="predicted"/>
<dbReference type="InterPro" id="IPR016617">
    <property type="entry name" value="ARMC1"/>
</dbReference>
<evidence type="ECO:0000313" key="1">
    <source>
        <dbReference type="Proteomes" id="UP000695000"/>
    </source>
</evidence>
<dbReference type="PANTHER" id="PTHR46840">
    <property type="entry name" value="ARMADILLO REPEAT-CONTAINING PROTEIN 1"/>
    <property type="match status" value="1"/>
</dbReference>
<name>A0ABM1M051_NICVS</name>
<keyword evidence="1" id="KW-1185">Reference proteome</keyword>
<reference evidence="2" key="1">
    <citation type="submission" date="2025-08" db="UniProtKB">
        <authorList>
            <consortium name="RefSeq"/>
        </authorList>
    </citation>
    <scope>IDENTIFICATION</scope>
    <source>
        <tissue evidence="2">Whole Larva</tissue>
    </source>
</reference>